<feature type="compositionally biased region" description="Low complexity" evidence="5">
    <location>
        <begin position="34"/>
        <end position="48"/>
    </location>
</feature>
<protein>
    <submittedName>
        <fullName evidence="7">C-type cytochrome</fullName>
    </submittedName>
</protein>
<proteinExistence type="predicted"/>
<dbReference type="InterPro" id="IPR009056">
    <property type="entry name" value="Cyt_c-like_dom"/>
</dbReference>
<dbReference type="Pfam" id="PF00034">
    <property type="entry name" value="Cytochrom_C"/>
    <property type="match status" value="1"/>
</dbReference>
<dbReference type="RefSeq" id="WP_273676822.1">
    <property type="nucleotide sequence ID" value="NZ_JAQQXQ010000003.1"/>
</dbReference>
<evidence type="ECO:0000313" key="7">
    <source>
        <dbReference type="EMBL" id="MDC8754063.1"/>
    </source>
</evidence>
<dbReference type="PANTHER" id="PTHR35008:SF9">
    <property type="entry name" value="CYTOCHROME C DOMAIN-CONTAINING PROTEIN"/>
    <property type="match status" value="1"/>
</dbReference>
<dbReference type="PROSITE" id="PS51007">
    <property type="entry name" value="CYTC"/>
    <property type="match status" value="1"/>
</dbReference>
<dbReference type="Proteomes" id="UP001216558">
    <property type="component" value="Unassembled WGS sequence"/>
</dbReference>
<evidence type="ECO:0000256" key="3">
    <source>
        <dbReference type="ARBA" id="ARBA00023004"/>
    </source>
</evidence>
<keyword evidence="1 4" id="KW-0349">Heme</keyword>
<keyword evidence="3 4" id="KW-0408">Iron</keyword>
<feature type="domain" description="Cytochrome c" evidence="6">
    <location>
        <begin position="191"/>
        <end position="277"/>
    </location>
</feature>
<sequence>MNSPRTFAMLALLVAGAIGLAVFLLRSPATAPESTPAPASTAAATPAAFQPPDEASIPEGPEGDAIRRGRDLFLHTGEYARPYVGSGLTCGNCHLDAGRTANASPMWAAWGMYPAYRSKNDSINTMEDRIRGCFVYSMNAQASPAGVPPPYGDDIYRDLETYFAWLATGVPIRTEMPGRGFLKLDMPAGGVDQQRGRAVYEEQCLACHGENGEGVKNDDGTYAFPPLWGPTSFNWGAGMSKTANAAGFVKANMPFGNGGSLTDQQAWDVAAFITSRERPRDPRQTGSIEEARARFHKDGDYYGQTIDGDLLGDGTP</sequence>
<evidence type="ECO:0000256" key="4">
    <source>
        <dbReference type="PROSITE-ProRule" id="PRU00433"/>
    </source>
</evidence>
<keyword evidence="8" id="KW-1185">Reference proteome</keyword>
<evidence type="ECO:0000313" key="8">
    <source>
        <dbReference type="Proteomes" id="UP001216558"/>
    </source>
</evidence>
<evidence type="ECO:0000256" key="5">
    <source>
        <dbReference type="SAM" id="MobiDB-lite"/>
    </source>
</evidence>
<evidence type="ECO:0000259" key="6">
    <source>
        <dbReference type="PROSITE" id="PS51007"/>
    </source>
</evidence>
<dbReference type="PANTHER" id="PTHR35008">
    <property type="entry name" value="BLL4482 PROTEIN-RELATED"/>
    <property type="match status" value="1"/>
</dbReference>
<keyword evidence="2 4" id="KW-0479">Metal-binding</keyword>
<gene>
    <name evidence="7" type="ORF">OIK40_05320</name>
</gene>
<reference evidence="7 8" key="1">
    <citation type="submission" date="2022-10" db="EMBL/GenBank/DDBJ databases">
        <title>Erythrobacter sp. sf7 Genome sequencing.</title>
        <authorList>
            <person name="Park S."/>
        </authorList>
    </citation>
    <scope>NUCLEOTIDE SEQUENCE [LARGE SCALE GENOMIC DNA]</scope>
    <source>
        <strain evidence="8">sf7</strain>
    </source>
</reference>
<dbReference type="Gene3D" id="1.10.760.10">
    <property type="entry name" value="Cytochrome c-like domain"/>
    <property type="match status" value="2"/>
</dbReference>
<dbReference type="InterPro" id="IPR036909">
    <property type="entry name" value="Cyt_c-like_dom_sf"/>
</dbReference>
<evidence type="ECO:0000256" key="2">
    <source>
        <dbReference type="ARBA" id="ARBA00022723"/>
    </source>
</evidence>
<feature type="region of interest" description="Disordered" evidence="5">
    <location>
        <begin position="34"/>
        <end position="63"/>
    </location>
</feature>
<dbReference type="EMBL" id="JAQQXQ010000003">
    <property type="protein sequence ID" value="MDC8754063.1"/>
    <property type="molecule type" value="Genomic_DNA"/>
</dbReference>
<comment type="caution">
    <text evidence="7">The sequence shown here is derived from an EMBL/GenBank/DDBJ whole genome shotgun (WGS) entry which is preliminary data.</text>
</comment>
<name>A0ABT5JPK9_9SPHN</name>
<organism evidence="7 8">
    <name type="scientific">Erythrobacter fulvus</name>
    <dbReference type="NCBI Taxonomy" id="2987523"/>
    <lineage>
        <taxon>Bacteria</taxon>
        <taxon>Pseudomonadati</taxon>
        <taxon>Pseudomonadota</taxon>
        <taxon>Alphaproteobacteria</taxon>
        <taxon>Sphingomonadales</taxon>
        <taxon>Erythrobacteraceae</taxon>
        <taxon>Erythrobacter/Porphyrobacter group</taxon>
        <taxon>Erythrobacter</taxon>
    </lineage>
</organism>
<dbReference type="SUPFAM" id="SSF46626">
    <property type="entry name" value="Cytochrome c"/>
    <property type="match status" value="2"/>
</dbReference>
<dbReference type="InterPro" id="IPR051459">
    <property type="entry name" value="Cytochrome_c-type_DH"/>
</dbReference>
<accession>A0ABT5JPK9</accession>
<evidence type="ECO:0000256" key="1">
    <source>
        <dbReference type="ARBA" id="ARBA00022617"/>
    </source>
</evidence>